<dbReference type="Proteomes" id="UP000248817">
    <property type="component" value="Unassembled WGS sequence"/>
</dbReference>
<gene>
    <name evidence="1" type="ORF">BP00DRAFT_412091</name>
</gene>
<dbReference type="AlphaFoldDB" id="A0A2V5IN08"/>
<dbReference type="EMBL" id="KZ825469">
    <property type="protein sequence ID" value="PYI35463.1"/>
    <property type="molecule type" value="Genomic_DNA"/>
</dbReference>
<accession>A0A2V5IN08</accession>
<protein>
    <submittedName>
        <fullName evidence="1">Uncharacterized protein</fullName>
    </submittedName>
</protein>
<name>A0A2V5IN08_9EURO</name>
<proteinExistence type="predicted"/>
<organism evidence="1 2">
    <name type="scientific">Aspergillus indologenus CBS 114.80</name>
    <dbReference type="NCBI Taxonomy" id="1450541"/>
    <lineage>
        <taxon>Eukaryota</taxon>
        <taxon>Fungi</taxon>
        <taxon>Dikarya</taxon>
        <taxon>Ascomycota</taxon>
        <taxon>Pezizomycotina</taxon>
        <taxon>Eurotiomycetes</taxon>
        <taxon>Eurotiomycetidae</taxon>
        <taxon>Eurotiales</taxon>
        <taxon>Aspergillaceae</taxon>
        <taxon>Aspergillus</taxon>
        <taxon>Aspergillus subgen. Circumdati</taxon>
    </lineage>
</organism>
<reference evidence="1 2" key="1">
    <citation type="submission" date="2018-02" db="EMBL/GenBank/DDBJ databases">
        <title>The genomes of Aspergillus section Nigri reveals drivers in fungal speciation.</title>
        <authorList>
            <consortium name="DOE Joint Genome Institute"/>
            <person name="Vesth T.C."/>
            <person name="Nybo J."/>
            <person name="Theobald S."/>
            <person name="Brandl J."/>
            <person name="Frisvad J.C."/>
            <person name="Nielsen K.F."/>
            <person name="Lyhne E.K."/>
            <person name="Kogle M.E."/>
            <person name="Kuo A."/>
            <person name="Riley R."/>
            <person name="Clum A."/>
            <person name="Nolan M."/>
            <person name="Lipzen A."/>
            <person name="Salamov A."/>
            <person name="Henrissat B."/>
            <person name="Wiebenga A."/>
            <person name="De vries R.P."/>
            <person name="Grigoriev I.V."/>
            <person name="Mortensen U.H."/>
            <person name="Andersen M.R."/>
            <person name="Baker S.E."/>
        </authorList>
    </citation>
    <scope>NUCLEOTIDE SEQUENCE [LARGE SCALE GENOMIC DNA]</scope>
    <source>
        <strain evidence="1 2">CBS 114.80</strain>
    </source>
</reference>
<sequence>MKIYIEVNSFLYRVKLSVEMSGLQNISAEDAAAAVRKILSALANATSLKQILAYSFSEVVRCCGIWLEKALFKDYEEQWSAYLDLALYLALGLLSRECYYTPKYGAEGITALFRGSTDRLVYRGRVDWEWYASAGRSSAPLITSREDEARRTNAAQAQCEKQQPEWTRIIKALFDPSDLSKILYSTDTLQKTIKALENEELPPGSALHWRAEQCWWLRLCRVGKKRVMGFSEWQVETIEWEEKALKAALRLPDD</sequence>
<evidence type="ECO:0000313" key="2">
    <source>
        <dbReference type="Proteomes" id="UP000248817"/>
    </source>
</evidence>
<keyword evidence="2" id="KW-1185">Reference proteome</keyword>
<evidence type="ECO:0000313" key="1">
    <source>
        <dbReference type="EMBL" id="PYI35463.1"/>
    </source>
</evidence>